<name>A0A8J6LCS8_TENMO</name>
<keyword evidence="2" id="KW-1185">Reference proteome</keyword>
<reference evidence="1" key="2">
    <citation type="submission" date="2021-08" db="EMBL/GenBank/DDBJ databases">
        <authorList>
            <person name="Eriksson T."/>
        </authorList>
    </citation>
    <scope>NUCLEOTIDE SEQUENCE</scope>
    <source>
        <strain evidence="1">Stoneville</strain>
        <tissue evidence="1">Whole head</tissue>
    </source>
</reference>
<dbReference type="EMBL" id="JABDTM020019291">
    <property type="protein sequence ID" value="KAH0817539.1"/>
    <property type="molecule type" value="Genomic_DNA"/>
</dbReference>
<reference evidence="1" key="1">
    <citation type="journal article" date="2020" name="J Insects Food Feed">
        <title>The yellow mealworm (Tenebrio molitor) genome: a resource for the emerging insects as food and feed industry.</title>
        <authorList>
            <person name="Eriksson T."/>
            <person name="Andere A."/>
            <person name="Kelstrup H."/>
            <person name="Emery V."/>
            <person name="Picard C."/>
        </authorList>
    </citation>
    <scope>NUCLEOTIDE SEQUENCE</scope>
    <source>
        <strain evidence="1">Stoneville</strain>
        <tissue evidence="1">Whole head</tissue>
    </source>
</reference>
<protein>
    <submittedName>
        <fullName evidence="1">Uncharacterized protein</fullName>
    </submittedName>
</protein>
<evidence type="ECO:0000313" key="2">
    <source>
        <dbReference type="Proteomes" id="UP000719412"/>
    </source>
</evidence>
<proteinExistence type="predicted"/>
<gene>
    <name evidence="1" type="ORF">GEV33_005252</name>
</gene>
<organism evidence="1 2">
    <name type="scientific">Tenebrio molitor</name>
    <name type="common">Yellow mealworm beetle</name>
    <dbReference type="NCBI Taxonomy" id="7067"/>
    <lineage>
        <taxon>Eukaryota</taxon>
        <taxon>Metazoa</taxon>
        <taxon>Ecdysozoa</taxon>
        <taxon>Arthropoda</taxon>
        <taxon>Hexapoda</taxon>
        <taxon>Insecta</taxon>
        <taxon>Pterygota</taxon>
        <taxon>Neoptera</taxon>
        <taxon>Endopterygota</taxon>
        <taxon>Coleoptera</taxon>
        <taxon>Polyphaga</taxon>
        <taxon>Cucujiformia</taxon>
        <taxon>Tenebrionidae</taxon>
        <taxon>Tenebrio</taxon>
    </lineage>
</organism>
<sequence>MSDLGSEIGQMSKYRSVTGRITVPNGIQIVQRRKLRRCAPVPGSKASKSGACDFEVRFPFVFSHILIAAMICFRWLGAAEAVSRLNANELGDTPLMKNVNFRVGDGPEVNVLARCIFPLVLIYAHNITFKTHPPPYLGKRADCKSALVKQNFAGIAPIGRPRDGLSQLTPERFNFSGSATLLLWKTIIP</sequence>
<comment type="caution">
    <text evidence="1">The sequence shown here is derived from an EMBL/GenBank/DDBJ whole genome shotgun (WGS) entry which is preliminary data.</text>
</comment>
<accession>A0A8J6LCS8</accession>
<evidence type="ECO:0000313" key="1">
    <source>
        <dbReference type="EMBL" id="KAH0817539.1"/>
    </source>
</evidence>
<dbReference type="Proteomes" id="UP000719412">
    <property type="component" value="Unassembled WGS sequence"/>
</dbReference>
<dbReference type="AlphaFoldDB" id="A0A8J6LCS8"/>